<dbReference type="Pfam" id="PF17768">
    <property type="entry name" value="RecJ_OB"/>
    <property type="match status" value="1"/>
</dbReference>
<evidence type="ECO:0000256" key="5">
    <source>
        <dbReference type="ARBA" id="ARBA00022839"/>
    </source>
</evidence>
<evidence type="ECO:0000313" key="10">
    <source>
        <dbReference type="Proteomes" id="UP000176404"/>
    </source>
</evidence>
<proteinExistence type="inferred from homology"/>
<dbReference type="InterPro" id="IPR051673">
    <property type="entry name" value="SSDNA_exonuclease_RecJ"/>
</dbReference>
<dbReference type="GO" id="GO:0008409">
    <property type="term" value="F:5'-3' exonuclease activity"/>
    <property type="evidence" value="ECO:0007669"/>
    <property type="project" value="InterPro"/>
</dbReference>
<gene>
    <name evidence="9" type="ORF">A2892_01995</name>
</gene>
<evidence type="ECO:0000256" key="1">
    <source>
        <dbReference type="ARBA" id="ARBA00005915"/>
    </source>
</evidence>
<feature type="domain" description="RecJ OB" evidence="8">
    <location>
        <begin position="522"/>
        <end position="628"/>
    </location>
</feature>
<evidence type="ECO:0000256" key="4">
    <source>
        <dbReference type="ARBA" id="ARBA00022801"/>
    </source>
</evidence>
<dbReference type="PANTHER" id="PTHR30255:SF2">
    <property type="entry name" value="SINGLE-STRANDED-DNA-SPECIFIC EXONUCLEASE RECJ"/>
    <property type="match status" value="1"/>
</dbReference>
<name>A0A1F8B9R8_9BACT</name>
<keyword evidence="4" id="KW-0378">Hydrolase</keyword>
<dbReference type="Gene3D" id="2.40.50.460">
    <property type="match status" value="1"/>
</dbReference>
<keyword evidence="5 9" id="KW-0269">Exonuclease</keyword>
<dbReference type="NCBIfam" id="TIGR00644">
    <property type="entry name" value="recJ"/>
    <property type="match status" value="1"/>
</dbReference>
<sequence length="632" mass="70603">MICFTFFGKFIFICYHYTLSVNKMTNQDEAPLAYASGIFSARFVGAKSAEAENASHSSASLTARRFSAKADKKWEILGKFKVGKIIDVLLENRGLKGKREKEEFFNPVHPEKISVKSLSINQKEIEETIRRIKDAIKSEEGIVIYGDYDADGICATAILWECLYSFSRNVLPYIPDRFSEGYGLNADSIQKLKSKNEKLKVIVTVDNGIVAHDAVDAASELGIDVIITDHHKKGKKLPKAYSIIHTEKISGSGIAWVLAREIKRKIKITKTPNLQTENNESLDLCAIGTIADQLPLIGPNRSLVRYGLVSLNKTKRPGLIALFQESGLTSQKVRKVPNLKKIGTYEVNYIIAPRINAMGRMEHALDSLRLLCTTNKKRAFELAKLLGKTNAQRQKILDKVVLHAREKARVKNWQGAIVLAHESYHEGVIGLAASKLVEEFWRPVVVVSRGEGFSKASARSVPGFNIIESIRKLDSLIVGGGGHSMAAGFTIKTDKIEVFAQEFDKISSLLLTDELLQRKVRIDTELEFSNIVWDLAEALKGFEPTGIGNPTPTFVTRSVNVLNARMLGKEGSHLRLSLEKDGKVFAVIGFGLGELFSRFLTRKTIDVAYNIFENDWNGRKNLELRIRDIKFF</sequence>
<evidence type="ECO:0000256" key="3">
    <source>
        <dbReference type="ARBA" id="ARBA00022722"/>
    </source>
</evidence>
<feature type="domain" description="DDH" evidence="6">
    <location>
        <begin position="142"/>
        <end position="289"/>
    </location>
</feature>
<dbReference type="SUPFAM" id="SSF64182">
    <property type="entry name" value="DHH phosphoesterases"/>
    <property type="match status" value="1"/>
</dbReference>
<feature type="domain" description="DHHA1" evidence="7">
    <location>
        <begin position="417"/>
        <end position="505"/>
    </location>
</feature>
<comment type="similarity">
    <text evidence="1">Belongs to the RecJ family.</text>
</comment>
<dbReference type="GO" id="GO:0006310">
    <property type="term" value="P:DNA recombination"/>
    <property type="evidence" value="ECO:0007669"/>
    <property type="project" value="InterPro"/>
</dbReference>
<dbReference type="PANTHER" id="PTHR30255">
    <property type="entry name" value="SINGLE-STRANDED-DNA-SPECIFIC EXONUCLEASE RECJ"/>
    <property type="match status" value="1"/>
</dbReference>
<organism evidence="9 10">
    <name type="scientific">Candidatus Woesebacteria bacterium RIFCSPLOWO2_01_FULL_39_10b</name>
    <dbReference type="NCBI Taxonomy" id="1802517"/>
    <lineage>
        <taxon>Bacteria</taxon>
        <taxon>Candidatus Woeseibacteriota</taxon>
    </lineage>
</organism>
<dbReference type="Gene3D" id="3.90.1640.30">
    <property type="match status" value="1"/>
</dbReference>
<evidence type="ECO:0000259" key="8">
    <source>
        <dbReference type="Pfam" id="PF17768"/>
    </source>
</evidence>
<dbReference type="AlphaFoldDB" id="A0A1F8B9R8"/>
<protein>
    <recommendedName>
        <fullName evidence="2">Single-stranded-DNA-specific exonuclease RecJ</fullName>
    </recommendedName>
</protein>
<evidence type="ECO:0000259" key="6">
    <source>
        <dbReference type="Pfam" id="PF01368"/>
    </source>
</evidence>
<dbReference type="InterPro" id="IPR001667">
    <property type="entry name" value="DDH_dom"/>
</dbReference>
<reference evidence="9 10" key="1">
    <citation type="journal article" date="2016" name="Nat. Commun.">
        <title>Thousands of microbial genomes shed light on interconnected biogeochemical processes in an aquifer system.</title>
        <authorList>
            <person name="Anantharaman K."/>
            <person name="Brown C.T."/>
            <person name="Hug L.A."/>
            <person name="Sharon I."/>
            <person name="Castelle C.J."/>
            <person name="Probst A.J."/>
            <person name="Thomas B.C."/>
            <person name="Singh A."/>
            <person name="Wilkins M.J."/>
            <person name="Karaoz U."/>
            <person name="Brodie E.L."/>
            <person name="Williams K.H."/>
            <person name="Hubbard S.S."/>
            <person name="Banfield J.F."/>
        </authorList>
    </citation>
    <scope>NUCLEOTIDE SEQUENCE [LARGE SCALE GENOMIC DNA]</scope>
</reference>
<dbReference type="STRING" id="1802517.A2892_01995"/>
<dbReference type="InterPro" id="IPR041122">
    <property type="entry name" value="RecJ_OB"/>
</dbReference>
<dbReference type="GO" id="GO:0006281">
    <property type="term" value="P:DNA repair"/>
    <property type="evidence" value="ECO:0007669"/>
    <property type="project" value="InterPro"/>
</dbReference>
<dbReference type="GO" id="GO:0003676">
    <property type="term" value="F:nucleic acid binding"/>
    <property type="evidence" value="ECO:0007669"/>
    <property type="project" value="InterPro"/>
</dbReference>
<dbReference type="InterPro" id="IPR038763">
    <property type="entry name" value="DHH_sf"/>
</dbReference>
<comment type="caution">
    <text evidence="9">The sequence shown here is derived from an EMBL/GenBank/DDBJ whole genome shotgun (WGS) entry which is preliminary data.</text>
</comment>
<dbReference type="EMBL" id="MGHD01000003">
    <property type="protein sequence ID" value="OGM60794.1"/>
    <property type="molecule type" value="Genomic_DNA"/>
</dbReference>
<dbReference type="InterPro" id="IPR004610">
    <property type="entry name" value="RecJ"/>
</dbReference>
<keyword evidence="3" id="KW-0540">Nuclease</keyword>
<dbReference type="Pfam" id="PF01368">
    <property type="entry name" value="DHH"/>
    <property type="match status" value="1"/>
</dbReference>
<dbReference type="InterPro" id="IPR003156">
    <property type="entry name" value="DHHA1_dom"/>
</dbReference>
<dbReference type="Proteomes" id="UP000176404">
    <property type="component" value="Unassembled WGS sequence"/>
</dbReference>
<accession>A0A1F8B9R8</accession>
<evidence type="ECO:0000256" key="2">
    <source>
        <dbReference type="ARBA" id="ARBA00019841"/>
    </source>
</evidence>
<dbReference type="Pfam" id="PF02272">
    <property type="entry name" value="DHHA1"/>
    <property type="match status" value="1"/>
</dbReference>
<evidence type="ECO:0000259" key="7">
    <source>
        <dbReference type="Pfam" id="PF02272"/>
    </source>
</evidence>
<evidence type="ECO:0000313" key="9">
    <source>
        <dbReference type="EMBL" id="OGM60794.1"/>
    </source>
</evidence>